<dbReference type="Proteomes" id="UP000290289">
    <property type="component" value="Chromosome 9"/>
</dbReference>
<comment type="caution">
    <text evidence="2">The sequence shown here is derived from an EMBL/GenBank/DDBJ whole genome shotgun (WGS) entry which is preliminary data.</text>
</comment>
<evidence type="ECO:0000313" key="3">
    <source>
        <dbReference type="Proteomes" id="UP000290289"/>
    </source>
</evidence>
<accession>A0A498J511</accession>
<name>A0A498J511_MALDO</name>
<dbReference type="EMBL" id="RDQH01000335">
    <property type="protein sequence ID" value="RXH90286.1"/>
    <property type="molecule type" value="Genomic_DNA"/>
</dbReference>
<proteinExistence type="predicted"/>
<evidence type="ECO:0000256" key="1">
    <source>
        <dbReference type="SAM" id="MobiDB-lite"/>
    </source>
</evidence>
<keyword evidence="3" id="KW-1185">Reference proteome</keyword>
<gene>
    <name evidence="2" type="ORF">DVH24_032643</name>
</gene>
<evidence type="ECO:0000313" key="2">
    <source>
        <dbReference type="EMBL" id="RXH90286.1"/>
    </source>
</evidence>
<dbReference type="AlphaFoldDB" id="A0A498J511"/>
<organism evidence="2 3">
    <name type="scientific">Malus domestica</name>
    <name type="common">Apple</name>
    <name type="synonym">Pyrus malus</name>
    <dbReference type="NCBI Taxonomy" id="3750"/>
    <lineage>
        <taxon>Eukaryota</taxon>
        <taxon>Viridiplantae</taxon>
        <taxon>Streptophyta</taxon>
        <taxon>Embryophyta</taxon>
        <taxon>Tracheophyta</taxon>
        <taxon>Spermatophyta</taxon>
        <taxon>Magnoliopsida</taxon>
        <taxon>eudicotyledons</taxon>
        <taxon>Gunneridae</taxon>
        <taxon>Pentapetalae</taxon>
        <taxon>rosids</taxon>
        <taxon>fabids</taxon>
        <taxon>Rosales</taxon>
        <taxon>Rosaceae</taxon>
        <taxon>Amygdaloideae</taxon>
        <taxon>Maleae</taxon>
        <taxon>Malus</taxon>
    </lineage>
</organism>
<sequence>MLVPDSQSDGSSSLTEQLGATSTVSEDSQVYYTRLHAYQLCSVASIKILCFQFEGRVDFYLELQETNGSKSERRRLR</sequence>
<reference evidence="2 3" key="1">
    <citation type="submission" date="2018-10" db="EMBL/GenBank/DDBJ databases">
        <title>A high-quality apple genome assembly.</title>
        <authorList>
            <person name="Hu J."/>
        </authorList>
    </citation>
    <scope>NUCLEOTIDE SEQUENCE [LARGE SCALE GENOMIC DNA]</scope>
    <source>
        <strain evidence="3">cv. HFTH1</strain>
        <tissue evidence="2">Young leaf</tissue>
    </source>
</reference>
<feature type="region of interest" description="Disordered" evidence="1">
    <location>
        <begin position="1"/>
        <end position="25"/>
    </location>
</feature>
<protein>
    <submittedName>
        <fullName evidence="2">Uncharacterized protein</fullName>
    </submittedName>
</protein>